<evidence type="ECO:0000313" key="2">
    <source>
        <dbReference type="EMBL" id="WVZ78736.1"/>
    </source>
</evidence>
<name>A0AAQ3TSF8_PASNO</name>
<feature type="signal peptide" evidence="1">
    <location>
        <begin position="1"/>
        <end position="25"/>
    </location>
</feature>
<dbReference type="AlphaFoldDB" id="A0AAQ3TSF8"/>
<evidence type="ECO:0000313" key="3">
    <source>
        <dbReference type="Proteomes" id="UP001341281"/>
    </source>
</evidence>
<dbReference type="Proteomes" id="UP001341281">
    <property type="component" value="Chromosome 06"/>
</dbReference>
<dbReference type="EMBL" id="CP144750">
    <property type="protein sequence ID" value="WVZ78736.1"/>
    <property type="molecule type" value="Genomic_DNA"/>
</dbReference>
<organism evidence="2 3">
    <name type="scientific">Paspalum notatum var. saurae</name>
    <dbReference type="NCBI Taxonomy" id="547442"/>
    <lineage>
        <taxon>Eukaryota</taxon>
        <taxon>Viridiplantae</taxon>
        <taxon>Streptophyta</taxon>
        <taxon>Embryophyta</taxon>
        <taxon>Tracheophyta</taxon>
        <taxon>Spermatophyta</taxon>
        <taxon>Magnoliopsida</taxon>
        <taxon>Liliopsida</taxon>
        <taxon>Poales</taxon>
        <taxon>Poaceae</taxon>
        <taxon>PACMAD clade</taxon>
        <taxon>Panicoideae</taxon>
        <taxon>Andropogonodae</taxon>
        <taxon>Paspaleae</taxon>
        <taxon>Paspalinae</taxon>
        <taxon>Paspalum</taxon>
    </lineage>
</organism>
<keyword evidence="1" id="KW-0732">Signal</keyword>
<evidence type="ECO:0000256" key="1">
    <source>
        <dbReference type="SAM" id="SignalP"/>
    </source>
</evidence>
<sequence length="69" mass="7271">MNGDSFSVAAVLLVHAVLLLRNAHAGLCGCYKRIFSFGDAMIDTGNFVHLATGKAASSKDKEPPYGNMA</sequence>
<proteinExistence type="predicted"/>
<accession>A0AAQ3TSF8</accession>
<keyword evidence="3" id="KW-1185">Reference proteome</keyword>
<gene>
    <name evidence="2" type="ORF">U9M48_026396</name>
</gene>
<feature type="chain" id="PRO_5042832570" evidence="1">
    <location>
        <begin position="26"/>
        <end position="69"/>
    </location>
</feature>
<protein>
    <submittedName>
        <fullName evidence="2">Uncharacterized protein</fullName>
    </submittedName>
</protein>
<reference evidence="2 3" key="1">
    <citation type="submission" date="2024-02" db="EMBL/GenBank/DDBJ databases">
        <title>High-quality chromosome-scale genome assembly of Pensacola bahiagrass (Paspalum notatum Flugge var. saurae).</title>
        <authorList>
            <person name="Vega J.M."/>
            <person name="Podio M."/>
            <person name="Orjuela J."/>
            <person name="Siena L.A."/>
            <person name="Pessino S.C."/>
            <person name="Combes M.C."/>
            <person name="Mariac C."/>
            <person name="Albertini E."/>
            <person name="Pupilli F."/>
            <person name="Ortiz J.P.A."/>
            <person name="Leblanc O."/>
        </authorList>
    </citation>
    <scope>NUCLEOTIDE SEQUENCE [LARGE SCALE GENOMIC DNA]</scope>
    <source>
        <strain evidence="2">R1</strain>
        <tissue evidence="2">Leaf</tissue>
    </source>
</reference>